<evidence type="ECO:0008006" key="7">
    <source>
        <dbReference type="Google" id="ProtNLM"/>
    </source>
</evidence>
<feature type="transmembrane region" description="Helical" evidence="2">
    <location>
        <begin position="866"/>
        <end position="895"/>
    </location>
</feature>
<keyword evidence="6" id="KW-1185">Reference proteome</keyword>
<dbReference type="Pfam" id="PF09994">
    <property type="entry name" value="T6SS_Tle1-like_cat"/>
    <property type="match status" value="1"/>
</dbReference>
<keyword evidence="2" id="KW-0472">Membrane</keyword>
<feature type="compositionally biased region" description="Polar residues" evidence="1">
    <location>
        <begin position="359"/>
        <end position="372"/>
    </location>
</feature>
<name>A0A4Z0Z474_9PEZI</name>
<evidence type="ECO:0000313" key="5">
    <source>
        <dbReference type="EMBL" id="TGJ86481.1"/>
    </source>
</evidence>
<keyword evidence="2" id="KW-0812">Transmembrane</keyword>
<dbReference type="AlphaFoldDB" id="A0A4Z0Z474"/>
<evidence type="ECO:0000313" key="6">
    <source>
        <dbReference type="Proteomes" id="UP000297716"/>
    </source>
</evidence>
<dbReference type="PANTHER" id="PTHR33840:SF1">
    <property type="entry name" value="TLE1 PHOSPHOLIPASE DOMAIN-CONTAINING PROTEIN"/>
    <property type="match status" value="1"/>
</dbReference>
<dbReference type="InterPro" id="IPR006073">
    <property type="entry name" value="GTP-bd"/>
</dbReference>
<dbReference type="OrthoDB" id="59699at2759"/>
<feature type="compositionally biased region" description="Low complexity" evidence="1">
    <location>
        <begin position="1050"/>
        <end position="1061"/>
    </location>
</feature>
<gene>
    <name evidence="5" type="ORF">E0Z10_g2321</name>
</gene>
<dbReference type="EMBL" id="SKBN01000027">
    <property type="protein sequence ID" value="TGJ86481.1"/>
    <property type="molecule type" value="Genomic_DNA"/>
</dbReference>
<feature type="compositionally biased region" description="Basic residues" evidence="1">
    <location>
        <begin position="342"/>
        <end position="355"/>
    </location>
</feature>
<feature type="compositionally biased region" description="Basic and acidic residues" evidence="1">
    <location>
        <begin position="373"/>
        <end position="384"/>
    </location>
</feature>
<evidence type="ECO:0000256" key="2">
    <source>
        <dbReference type="SAM" id="Phobius"/>
    </source>
</evidence>
<dbReference type="SUPFAM" id="SSF52540">
    <property type="entry name" value="P-loop containing nucleoside triphosphate hydrolases"/>
    <property type="match status" value="1"/>
</dbReference>
<feature type="compositionally biased region" description="Low complexity" evidence="1">
    <location>
        <begin position="391"/>
        <end position="401"/>
    </location>
</feature>
<dbReference type="InterPro" id="IPR027417">
    <property type="entry name" value="P-loop_NTPase"/>
</dbReference>
<sequence length="1121" mass="125689">MAYNPVKRVVVCVDGTWYDPNGLVVRREGNNSNIYRIYTTVKEGTFVQDNRAVKQVAYYESGVGFDKQPLDNFNDSITTTQHALDNQVNRIFAFCCQQLSESTDELWLYGFSRGAYVLRVVADLFHQLTTTQTWDEHEYEHKINLMPAFRDSQQKAQSALKVFRYVAAKAWENQPVIHFLGLLDCIKVGREPLRPQPALLKSTRILRHALALNETRNSFQHCLFGPLPALSPDLAQRSIIEAWFIGSHADMGGGSQEDGLSLYPLQWMLLESRAHGLIFEPSWDNQVITEEPLGLVFPLVPDHDSSKPYTPMKPWTFHYKNGIEIEMVDIRSSHRQGNLQAGKKKILQRRYTRKRSQGDESYSPTLNHTLSEQTRKPSWKDRFRLNRKSSKASLASSASTQSKKDSDIDSLWAPSLKDEVIEVGPRPHVVQINSGPALLSLFSASRDVFDTRGLIGYLDNSESSILRCLDKRSGLMLTALSYPKAPCGTIIHPSVYFVSDVYDRIGFTGELNPYTDRLNSFRQFGFVNHEIEGNISTDPWRATLADLGGSELKNCRVLVCGRAGVGKSTLINKVFGSIVTAESSADHGIHDVDEGFEMDTLPGLIVHDSRGFQSGATEEIELLERFVKKRASAAKPDDRLDAIWFCIDVPSTRVVHEADRKIFDILDRYARAVPVIIVRTMKDRFINEHYGEAREQLEDAGYTGEELDRRARAQAEENFSRVKEDDIRQLEQKLGLEKDFAPFVYTSKRDKDSIKELVKYTIMLVPDDSARANFVSAQIADIDVKISASIEESLRLLNFSNWSSIMGSMMFASVFTTPTISHFLCAKIIKSFGLSGSAKVNEIERIARNLLWKNMGTFVTQSFTQLAVLLGLGIGLTVGTVIGGIPALASLPFAFIPPASRLIAKCTCDLILTLSAAFTRKGKFVTKQDFEESLRQYCASRAGLGANGVSSVRSLVHGEIDHLIPIHSVKVYEPMSISKMRTEFQRIVARYRFTLDEEFTPAYDEEEADVAAEDVQGLNQWVDRRETSPSNNTFFSDHGSSKQSPDLAWSEPSSTSPSHSPHSLHEMKSMEQAMYHAEPKAHHQPVHLAELPGTTVNDPWNGGLSELAGTPWHNGGLSELP</sequence>
<protein>
    <recommendedName>
        <fullName evidence="7">DUF2235 domain-containing protein</fullName>
    </recommendedName>
</protein>
<dbReference type="Proteomes" id="UP000297716">
    <property type="component" value="Unassembled WGS sequence"/>
</dbReference>
<evidence type="ECO:0000256" key="1">
    <source>
        <dbReference type="SAM" id="MobiDB-lite"/>
    </source>
</evidence>
<keyword evidence="2" id="KW-1133">Transmembrane helix</keyword>
<dbReference type="PANTHER" id="PTHR33840">
    <property type="match status" value="1"/>
</dbReference>
<comment type="caution">
    <text evidence="5">The sequence shown here is derived from an EMBL/GenBank/DDBJ whole genome shotgun (WGS) entry which is preliminary data.</text>
</comment>
<accession>A0A4Z0Z474</accession>
<evidence type="ECO:0000259" key="3">
    <source>
        <dbReference type="Pfam" id="PF01926"/>
    </source>
</evidence>
<dbReference type="CDD" id="cd00882">
    <property type="entry name" value="Ras_like_GTPase"/>
    <property type="match status" value="1"/>
</dbReference>
<dbReference type="Pfam" id="PF01926">
    <property type="entry name" value="MMR_HSR1"/>
    <property type="match status" value="1"/>
</dbReference>
<dbReference type="InterPro" id="IPR018712">
    <property type="entry name" value="Tle1-like_cat"/>
</dbReference>
<dbReference type="Gene3D" id="3.40.50.300">
    <property type="entry name" value="P-loop containing nucleotide triphosphate hydrolases"/>
    <property type="match status" value="1"/>
</dbReference>
<evidence type="ECO:0000259" key="4">
    <source>
        <dbReference type="Pfam" id="PF09994"/>
    </source>
</evidence>
<feature type="domain" description="T6SS Phospholipase effector Tle1-like catalytic" evidence="4">
    <location>
        <begin position="7"/>
        <end position="269"/>
    </location>
</feature>
<dbReference type="STRING" id="37992.A0A4Z0Z474"/>
<feature type="region of interest" description="Disordered" evidence="1">
    <location>
        <begin position="1025"/>
        <end position="1065"/>
    </location>
</feature>
<organism evidence="5 6">
    <name type="scientific">Xylaria hypoxylon</name>
    <dbReference type="NCBI Taxonomy" id="37992"/>
    <lineage>
        <taxon>Eukaryota</taxon>
        <taxon>Fungi</taxon>
        <taxon>Dikarya</taxon>
        <taxon>Ascomycota</taxon>
        <taxon>Pezizomycotina</taxon>
        <taxon>Sordariomycetes</taxon>
        <taxon>Xylariomycetidae</taxon>
        <taxon>Xylariales</taxon>
        <taxon>Xylariaceae</taxon>
        <taxon>Xylaria</taxon>
    </lineage>
</organism>
<feature type="region of interest" description="Disordered" evidence="1">
    <location>
        <begin position="334"/>
        <end position="401"/>
    </location>
</feature>
<proteinExistence type="predicted"/>
<feature type="region of interest" description="Disordered" evidence="1">
    <location>
        <begin position="1091"/>
        <end position="1121"/>
    </location>
</feature>
<reference evidence="5 6" key="1">
    <citation type="submission" date="2019-03" db="EMBL/GenBank/DDBJ databases">
        <title>Draft genome sequence of Xylaria hypoxylon DSM 108379, a ubiquitous saprotrophic-parasitic fungi on hardwood.</title>
        <authorList>
            <person name="Buettner E."/>
            <person name="Leonhardt S."/>
            <person name="Gebauer A.M."/>
            <person name="Liers C."/>
            <person name="Hofrichter M."/>
            <person name="Kellner H."/>
        </authorList>
    </citation>
    <scope>NUCLEOTIDE SEQUENCE [LARGE SCALE GENOMIC DNA]</scope>
    <source>
        <strain evidence="5 6">DSM 108379</strain>
    </source>
</reference>
<feature type="domain" description="G" evidence="3">
    <location>
        <begin position="556"/>
        <end position="678"/>
    </location>
</feature>
<dbReference type="GO" id="GO:0005525">
    <property type="term" value="F:GTP binding"/>
    <property type="evidence" value="ECO:0007669"/>
    <property type="project" value="InterPro"/>
</dbReference>